<proteinExistence type="predicted"/>
<dbReference type="Proteomes" id="UP000006727">
    <property type="component" value="Chromosome 10"/>
</dbReference>
<organism evidence="2 3">
    <name type="scientific">Physcomitrium patens</name>
    <name type="common">Spreading-leaved earth moss</name>
    <name type="synonym">Physcomitrella patens</name>
    <dbReference type="NCBI Taxonomy" id="3218"/>
    <lineage>
        <taxon>Eukaryota</taxon>
        <taxon>Viridiplantae</taxon>
        <taxon>Streptophyta</taxon>
        <taxon>Embryophyta</taxon>
        <taxon>Bryophyta</taxon>
        <taxon>Bryophytina</taxon>
        <taxon>Bryopsida</taxon>
        <taxon>Funariidae</taxon>
        <taxon>Funariales</taxon>
        <taxon>Funariaceae</taxon>
        <taxon>Physcomitrium</taxon>
    </lineage>
</organism>
<dbReference type="Gramene" id="Pp3c10_16260V3.3">
    <property type="protein sequence ID" value="PAC:32899631.CDS.1"/>
    <property type="gene ID" value="Pp3c10_16260"/>
</dbReference>
<dbReference type="EMBL" id="ABEU02000010">
    <property type="status" value="NOT_ANNOTATED_CDS"/>
    <property type="molecule type" value="Genomic_DNA"/>
</dbReference>
<evidence type="ECO:0000313" key="3">
    <source>
        <dbReference type="Proteomes" id="UP000006727"/>
    </source>
</evidence>
<dbReference type="Pfam" id="PF05770">
    <property type="entry name" value="Ins134_P3_kin"/>
    <property type="match status" value="1"/>
</dbReference>
<evidence type="ECO:0000313" key="2">
    <source>
        <dbReference type="EnsemblPlants" id="PAC:32899632.CDS.1"/>
    </source>
</evidence>
<dbReference type="EnsemblPlants" id="Pp3c10_16260V3.3">
    <property type="protein sequence ID" value="PAC:32899631.CDS.1"/>
    <property type="gene ID" value="Pp3c10_16260"/>
</dbReference>
<accession>A0A7I3YUJ3</accession>
<reference evidence="2" key="3">
    <citation type="submission" date="2020-12" db="UniProtKB">
        <authorList>
            <consortium name="EnsemblPlants"/>
        </authorList>
    </citation>
    <scope>IDENTIFICATION</scope>
</reference>
<reference evidence="2 3" key="1">
    <citation type="journal article" date="2008" name="Science">
        <title>The Physcomitrella genome reveals evolutionary insights into the conquest of land by plants.</title>
        <authorList>
            <person name="Rensing S."/>
            <person name="Lang D."/>
            <person name="Zimmer A."/>
            <person name="Terry A."/>
            <person name="Salamov A."/>
            <person name="Shapiro H."/>
            <person name="Nishiyama T."/>
            <person name="Perroud P.-F."/>
            <person name="Lindquist E."/>
            <person name="Kamisugi Y."/>
            <person name="Tanahashi T."/>
            <person name="Sakakibara K."/>
            <person name="Fujita T."/>
            <person name="Oishi K."/>
            <person name="Shin-I T."/>
            <person name="Kuroki Y."/>
            <person name="Toyoda A."/>
            <person name="Suzuki Y."/>
            <person name="Hashimoto A."/>
            <person name="Yamaguchi K."/>
            <person name="Sugano A."/>
            <person name="Kohara Y."/>
            <person name="Fujiyama A."/>
            <person name="Anterola A."/>
            <person name="Aoki S."/>
            <person name="Ashton N."/>
            <person name="Barbazuk W.B."/>
            <person name="Barker E."/>
            <person name="Bennetzen J."/>
            <person name="Bezanilla M."/>
            <person name="Blankenship R."/>
            <person name="Cho S.H."/>
            <person name="Dutcher S."/>
            <person name="Estelle M."/>
            <person name="Fawcett J.A."/>
            <person name="Gundlach H."/>
            <person name="Hanada K."/>
            <person name="Heyl A."/>
            <person name="Hicks K.A."/>
            <person name="Hugh J."/>
            <person name="Lohr M."/>
            <person name="Mayer K."/>
            <person name="Melkozernov A."/>
            <person name="Murata T."/>
            <person name="Nelson D."/>
            <person name="Pils B."/>
            <person name="Prigge M."/>
            <person name="Reiss B."/>
            <person name="Renner T."/>
            <person name="Rombauts S."/>
            <person name="Rushton P."/>
            <person name="Sanderfoot A."/>
            <person name="Schween G."/>
            <person name="Shiu S.-H."/>
            <person name="Stueber K."/>
            <person name="Theodoulou F.L."/>
            <person name="Tu H."/>
            <person name="Van de Peer Y."/>
            <person name="Verrier P.J."/>
            <person name="Waters E."/>
            <person name="Wood A."/>
            <person name="Yang L."/>
            <person name="Cove D."/>
            <person name="Cuming A."/>
            <person name="Hasebe M."/>
            <person name="Lucas S."/>
            <person name="Mishler D.B."/>
            <person name="Reski R."/>
            <person name="Grigoriev I."/>
            <person name="Quatrano R.S."/>
            <person name="Boore J.L."/>
        </authorList>
    </citation>
    <scope>NUCLEOTIDE SEQUENCE [LARGE SCALE GENOMIC DNA]</scope>
    <source>
        <strain evidence="2 3">cv. Gransden 2004</strain>
    </source>
</reference>
<name>A0A7I3YUJ3_PHYPA</name>
<keyword evidence="3" id="KW-1185">Reference proteome</keyword>
<evidence type="ECO:0000259" key="1">
    <source>
        <dbReference type="Pfam" id="PF05770"/>
    </source>
</evidence>
<protein>
    <recommendedName>
        <fullName evidence="1">Inositol 1,3,4-trisphosphate 5/6-kinase ATP-grasp domain-containing protein</fullName>
    </recommendedName>
</protein>
<dbReference type="Gene3D" id="3.30.1490.220">
    <property type="match status" value="1"/>
</dbReference>
<dbReference type="AlphaFoldDB" id="A0A7I3YUJ3"/>
<dbReference type="InParanoid" id="A0A7I3YUJ3"/>
<feature type="domain" description="Inositol 1,3,4-trisphosphate 5/6-kinase ATP-grasp" evidence="1">
    <location>
        <begin position="10"/>
        <end position="53"/>
    </location>
</feature>
<dbReference type="EnsemblPlants" id="Pp3c10_16260V3.4">
    <property type="protein sequence ID" value="PAC:32899632.CDS.1"/>
    <property type="gene ID" value="Pp3c10_16260"/>
</dbReference>
<dbReference type="InterPro" id="IPR040464">
    <property type="entry name" value="InsP(3)kin_ATP-grasp"/>
</dbReference>
<reference evidence="2 3" key="2">
    <citation type="journal article" date="2018" name="Plant J.">
        <title>The Physcomitrella patens chromosome-scale assembly reveals moss genome structure and evolution.</title>
        <authorList>
            <person name="Lang D."/>
            <person name="Ullrich K.K."/>
            <person name="Murat F."/>
            <person name="Fuchs J."/>
            <person name="Jenkins J."/>
            <person name="Haas F.B."/>
            <person name="Piednoel M."/>
            <person name="Gundlach H."/>
            <person name="Van Bel M."/>
            <person name="Meyberg R."/>
            <person name="Vives C."/>
            <person name="Morata J."/>
            <person name="Symeonidi A."/>
            <person name="Hiss M."/>
            <person name="Muchero W."/>
            <person name="Kamisugi Y."/>
            <person name="Saleh O."/>
            <person name="Blanc G."/>
            <person name="Decker E.L."/>
            <person name="van Gessel N."/>
            <person name="Grimwood J."/>
            <person name="Hayes R.D."/>
            <person name="Graham S.W."/>
            <person name="Gunter L.E."/>
            <person name="McDaniel S.F."/>
            <person name="Hoernstein S.N.W."/>
            <person name="Larsson A."/>
            <person name="Li F.W."/>
            <person name="Perroud P.F."/>
            <person name="Phillips J."/>
            <person name="Ranjan P."/>
            <person name="Rokshar D.S."/>
            <person name="Rothfels C.J."/>
            <person name="Schneider L."/>
            <person name="Shu S."/>
            <person name="Stevenson D.W."/>
            <person name="Thummler F."/>
            <person name="Tillich M."/>
            <person name="Villarreal Aguilar J.C."/>
            <person name="Widiez T."/>
            <person name="Wong G.K."/>
            <person name="Wymore A."/>
            <person name="Zhang Y."/>
            <person name="Zimmer A.D."/>
            <person name="Quatrano R.S."/>
            <person name="Mayer K.F.X."/>
            <person name="Goodstein D."/>
            <person name="Casacuberta J.M."/>
            <person name="Vandepoele K."/>
            <person name="Reski R."/>
            <person name="Cuming A.C."/>
            <person name="Tuskan G.A."/>
            <person name="Maumus F."/>
            <person name="Salse J."/>
            <person name="Schmutz J."/>
            <person name="Rensing S.A."/>
        </authorList>
    </citation>
    <scope>NUCLEOTIDE SEQUENCE [LARGE SCALE GENOMIC DNA]</scope>
    <source>
        <strain evidence="2 3">cv. Gransden 2004</strain>
    </source>
</reference>
<dbReference type="Gramene" id="Pp3c10_16260V3.4">
    <property type="protein sequence ID" value="PAC:32899632.CDS.1"/>
    <property type="gene ID" value="Pp3c10_16260"/>
</dbReference>
<sequence length="67" mass="7459">MTVSSCALFAVVQHLEAYGSANSFSMALAYDRFGLSYLDTSLVLKEFMNHGRINGVSYPLQFIQHLP</sequence>